<reference evidence="1" key="1">
    <citation type="submission" date="2019-12" db="EMBL/GenBank/DDBJ databases">
        <title>Genome sequencing and annotation of Brassica cretica.</title>
        <authorList>
            <person name="Studholme D.J."/>
            <person name="Sarris P.F."/>
        </authorList>
    </citation>
    <scope>NUCLEOTIDE SEQUENCE</scope>
    <source>
        <strain evidence="1">PFS-102/07</strain>
        <tissue evidence="1">Leaf</tissue>
    </source>
</reference>
<comment type="caution">
    <text evidence="1">The sequence shown here is derived from an EMBL/GenBank/DDBJ whole genome shotgun (WGS) entry which is preliminary data.</text>
</comment>
<proteinExistence type="predicted"/>
<gene>
    <name evidence="1" type="ORF">F2Q70_00044174</name>
</gene>
<organism evidence="1">
    <name type="scientific">Brassica cretica</name>
    <name type="common">Mustard</name>
    <dbReference type="NCBI Taxonomy" id="69181"/>
    <lineage>
        <taxon>Eukaryota</taxon>
        <taxon>Viridiplantae</taxon>
        <taxon>Streptophyta</taxon>
        <taxon>Embryophyta</taxon>
        <taxon>Tracheophyta</taxon>
        <taxon>Spermatophyta</taxon>
        <taxon>Magnoliopsida</taxon>
        <taxon>eudicotyledons</taxon>
        <taxon>Gunneridae</taxon>
        <taxon>Pentapetalae</taxon>
        <taxon>rosids</taxon>
        <taxon>malvids</taxon>
        <taxon>Brassicales</taxon>
        <taxon>Brassicaceae</taxon>
        <taxon>Brassiceae</taxon>
        <taxon>Brassica</taxon>
    </lineage>
</organism>
<evidence type="ECO:0000313" key="1">
    <source>
        <dbReference type="EMBL" id="KAF2592533.1"/>
    </source>
</evidence>
<dbReference type="AlphaFoldDB" id="A0A8S9KGH9"/>
<name>A0A8S9KGH9_BRACR</name>
<protein>
    <submittedName>
        <fullName evidence="1">Uncharacterized protein</fullName>
    </submittedName>
</protein>
<dbReference type="EMBL" id="QGKY02000164">
    <property type="protein sequence ID" value="KAF2592533.1"/>
    <property type="molecule type" value="Genomic_DNA"/>
</dbReference>
<sequence>MVELVYERVLKSRFVVVPEEAAGGRGVNVDPTLVAAGFYWSRLQTFSPKCRV</sequence>
<accession>A0A8S9KGH9</accession>